<comment type="caution">
    <text evidence="1">The sequence shown here is derived from an EMBL/GenBank/DDBJ whole genome shotgun (WGS) entry which is preliminary data.</text>
</comment>
<accession>A0AB38NZC8</accession>
<reference evidence="1 2" key="1">
    <citation type="journal article" date="2019" name="Sci. Rep.">
        <title>Differences in resource use lead to coexistence of seed-transmitted microbial populations.</title>
        <authorList>
            <person name="Torres-Cortes G."/>
            <person name="Garcia B.J."/>
            <person name="Compant S."/>
            <person name="Rezki S."/>
            <person name="Jones P."/>
            <person name="Preveaux A."/>
            <person name="Briand M."/>
            <person name="Roulet A."/>
            <person name="Bouchez O."/>
            <person name="Jacobson D."/>
            <person name="Barret M."/>
        </authorList>
    </citation>
    <scope>NUCLEOTIDE SEQUENCE [LARGE SCALE GENOMIC DNA]</scope>
    <source>
        <strain evidence="1 2">CFBP13530</strain>
    </source>
</reference>
<protein>
    <recommendedName>
        <fullName evidence="3">Lysine-N-methylase</fullName>
    </recommendedName>
</protein>
<evidence type="ECO:0000313" key="1">
    <source>
        <dbReference type="EMBL" id="TKK15380.1"/>
    </source>
</evidence>
<proteinExistence type="predicted"/>
<gene>
    <name evidence="1" type="ORF">EcCFBP13530_20845</name>
</gene>
<evidence type="ECO:0008006" key="3">
    <source>
        <dbReference type="Google" id="ProtNLM"/>
    </source>
</evidence>
<dbReference type="EMBL" id="QGAL01000009">
    <property type="protein sequence ID" value="TKK15380.1"/>
    <property type="molecule type" value="Genomic_DNA"/>
</dbReference>
<name>A0AB38NZC8_9ENTR</name>
<evidence type="ECO:0000313" key="2">
    <source>
        <dbReference type="Proteomes" id="UP000306327"/>
    </source>
</evidence>
<sequence length="325" mass="36352">MSIAATVAAGAACMELIEQYQPEYVIRFNARDAACECPACQDAAGDWPKTRLTVGNQQRESLNAACESAAREILLNPEAFMLHTGETETDGIAEHSLWDEALNQQCINMAVHPGLTLESRLYAIGVLLSKAQRYRDENQCDPQDLIAMGEQLAQLAEAGILNEQLSLLPPIEVNRVEALGEMGAMRLNLNVPGMQKMMLMFKLSELAVMQPARLQERLRELDAKQIPLFSEQPFIVHNVLLYRLYGDYFPCRNVSNYGVALKSLTRQFFQLKMLCAMWLEDNAQLTADEFTGLFSAWYAWQAQDASEDENDVSADFVLLCGLSLI</sequence>
<dbReference type="Proteomes" id="UP000306327">
    <property type="component" value="Unassembled WGS sequence"/>
</dbReference>
<organism evidence="1 2">
    <name type="scientific">Enterobacter cancerogenus</name>
    <dbReference type="NCBI Taxonomy" id="69218"/>
    <lineage>
        <taxon>Bacteria</taxon>
        <taxon>Pseudomonadati</taxon>
        <taxon>Pseudomonadota</taxon>
        <taxon>Gammaproteobacteria</taxon>
        <taxon>Enterobacterales</taxon>
        <taxon>Enterobacteriaceae</taxon>
        <taxon>Enterobacter</taxon>
        <taxon>Enterobacter cloacae complex</taxon>
    </lineage>
</organism>
<dbReference type="AlphaFoldDB" id="A0AB38NZC8"/>